<dbReference type="KEGG" id="zma:103650597"/>
<feature type="transmembrane region" description="Helical" evidence="1">
    <location>
        <begin position="54"/>
        <end position="82"/>
    </location>
</feature>
<proteinExistence type="predicted"/>
<dbReference type="AlphaFoldDB" id="A0A804N655"/>
<dbReference type="Pfam" id="PF14303">
    <property type="entry name" value="NAM-associated"/>
    <property type="match status" value="1"/>
</dbReference>
<sequence length="478" mass="55407">MSVELILWLFSFASVVLLVGLTVYQLLCLVDLEYDYINPFDSSSRVNAVVMKEYSLQGALCASFLLTLHWLPFLLMAPVTYYHVKLYLARKHLVDVTEIFRQLNGEKKYRTIKLAFYFCLFIVTIYSIWGNLRGAPTSVVEVTCTPTLDLSEDHQLPHQDRVQVISQAQDEANPPNFEQIPNNQPPKNVVPKRCKNFTVSEDECLVSAYLNISKDPIIGTNQPIKGYWQRITEYFHEHKSTPYDRSQSSLQQRWGDIQKETSRFCGFYVEVERRKQSGLNVDDKIKEAMAMHERIVGTPFKFMHCWLILRHEMKWNALLDSMNPTDAKETEQKGTNIMEELLPPKIARPTGRDHDKNMKSNISSSSFTACINVLQKLSMEHGAFEERQDATSREEATHMVVRSDRKLALQEEVIIIQKASLEIQQQMLKLQEEEREERVMTMDVNKMEPWVREYYINKQKKIAASSMNVETSSAREPS</sequence>
<dbReference type="OrthoDB" id="693008at2759"/>
<dbReference type="Gramene" id="Zm00001eb138070_T002">
    <property type="protein sequence ID" value="Zm00001eb138070_P002"/>
    <property type="gene ID" value="Zm00001eb138070"/>
</dbReference>
<dbReference type="Proteomes" id="UP000007305">
    <property type="component" value="Chromosome 3"/>
</dbReference>
<evidence type="ECO:0000259" key="2">
    <source>
        <dbReference type="Pfam" id="PF14303"/>
    </source>
</evidence>
<dbReference type="InParanoid" id="A0A804N655"/>
<organism evidence="3 4">
    <name type="scientific">Zea mays</name>
    <name type="common">Maize</name>
    <dbReference type="NCBI Taxonomy" id="4577"/>
    <lineage>
        <taxon>Eukaryota</taxon>
        <taxon>Viridiplantae</taxon>
        <taxon>Streptophyta</taxon>
        <taxon>Embryophyta</taxon>
        <taxon>Tracheophyta</taxon>
        <taxon>Spermatophyta</taxon>
        <taxon>Magnoliopsida</taxon>
        <taxon>Liliopsida</taxon>
        <taxon>Poales</taxon>
        <taxon>Poaceae</taxon>
        <taxon>PACMAD clade</taxon>
        <taxon>Panicoideae</taxon>
        <taxon>Andropogonodae</taxon>
        <taxon>Andropogoneae</taxon>
        <taxon>Tripsacinae</taxon>
        <taxon>Zea</taxon>
    </lineage>
</organism>
<dbReference type="GeneID" id="103650597"/>
<dbReference type="InterPro" id="IPR003377">
    <property type="entry name" value="Cornichon"/>
</dbReference>
<name>A0A804N655_MAIZE</name>
<keyword evidence="1" id="KW-0812">Transmembrane</keyword>
<protein>
    <recommendedName>
        <fullName evidence="2">No apical meristem-associated C-terminal domain-containing protein</fullName>
    </recommendedName>
</protein>
<keyword evidence="1" id="KW-1133">Transmembrane helix</keyword>
<keyword evidence="1" id="KW-0472">Membrane</keyword>
<accession>A0A804N655</accession>
<dbReference type="PANTHER" id="PTHR45125">
    <property type="entry name" value="F21J9.4-RELATED"/>
    <property type="match status" value="1"/>
</dbReference>
<evidence type="ECO:0000256" key="1">
    <source>
        <dbReference type="SAM" id="Phobius"/>
    </source>
</evidence>
<dbReference type="Pfam" id="PF03311">
    <property type="entry name" value="Cornichon"/>
    <property type="match status" value="1"/>
</dbReference>
<feature type="domain" description="No apical meristem-associated C-terminal" evidence="2">
    <location>
        <begin position="299"/>
        <end position="462"/>
    </location>
</feature>
<gene>
    <name evidence="3" type="primary">LOC103650597</name>
</gene>
<dbReference type="RefSeq" id="XP_008674385.1">
    <property type="nucleotide sequence ID" value="XM_008676163.3"/>
</dbReference>
<dbReference type="EnsemblPlants" id="Zm00001eb138070_T002">
    <property type="protein sequence ID" value="Zm00001eb138070_P002"/>
    <property type="gene ID" value="Zm00001eb138070"/>
</dbReference>
<dbReference type="InterPro" id="IPR029466">
    <property type="entry name" value="NAM-associated_C"/>
</dbReference>
<feature type="transmembrane region" description="Helical" evidence="1">
    <location>
        <begin position="111"/>
        <end position="129"/>
    </location>
</feature>
<feature type="transmembrane region" description="Helical" evidence="1">
    <location>
        <begin position="7"/>
        <end position="27"/>
    </location>
</feature>
<reference evidence="3" key="3">
    <citation type="submission" date="2021-05" db="UniProtKB">
        <authorList>
            <consortium name="EnsemblPlants"/>
        </authorList>
    </citation>
    <scope>IDENTIFICATION</scope>
    <source>
        <strain evidence="3">cv. B73</strain>
    </source>
</reference>
<keyword evidence="4" id="KW-1185">Reference proteome</keyword>
<reference evidence="4" key="1">
    <citation type="submission" date="2015-12" db="EMBL/GenBank/DDBJ databases">
        <title>Update maize B73 reference genome by single molecule sequencing technologies.</title>
        <authorList>
            <consortium name="Maize Genome Sequencing Project"/>
            <person name="Ware D."/>
        </authorList>
    </citation>
    <scope>NUCLEOTIDE SEQUENCE [LARGE SCALE GENOMIC DNA]</scope>
    <source>
        <strain evidence="4">cv. B73</strain>
    </source>
</reference>
<evidence type="ECO:0000313" key="4">
    <source>
        <dbReference type="Proteomes" id="UP000007305"/>
    </source>
</evidence>
<dbReference type="PANTHER" id="PTHR45125:SF28">
    <property type="entry name" value="OS02G0603500 PROTEIN"/>
    <property type="match status" value="1"/>
</dbReference>
<dbReference type="SMART" id="SM01398">
    <property type="entry name" value="Cornichon"/>
    <property type="match status" value="1"/>
</dbReference>
<reference evidence="3" key="2">
    <citation type="submission" date="2019-07" db="EMBL/GenBank/DDBJ databases">
        <authorList>
            <person name="Seetharam A."/>
            <person name="Woodhouse M."/>
            <person name="Cannon E."/>
        </authorList>
    </citation>
    <scope>NUCLEOTIDE SEQUENCE [LARGE SCALE GENOMIC DNA]</scope>
    <source>
        <strain evidence="3">cv. B73</strain>
    </source>
</reference>
<dbReference type="GO" id="GO:0016192">
    <property type="term" value="P:vesicle-mediated transport"/>
    <property type="evidence" value="ECO:0007669"/>
    <property type="project" value="InterPro"/>
</dbReference>
<evidence type="ECO:0000313" key="3">
    <source>
        <dbReference type="EnsemblPlants" id="Zm00001eb138070_P002"/>
    </source>
</evidence>